<sequence>MGVLDRFERGVERVVNTAFARAFKSEVQPVELASALRREADTTAAVVGPDRTLVPNAYTIELGPGDHERLDAWADQLTGELTTALTEHARGQRYSFPGPVSIQLVRDEELATGVFRVRSARVRGGIAPGTAATATVAHPVLDVDGKRYQLTERLTVIGRGADCDVVLDDPGASRRHAEIKVEAGRILVRDLGSTNGTTVDGERLGERIKVAELDDRSTVGIGRTTITVIARGAAAPARPDEEW</sequence>
<feature type="domain" description="FHA" evidence="2">
    <location>
        <begin position="155"/>
        <end position="204"/>
    </location>
</feature>
<dbReference type="EMBL" id="CADCUY010000127">
    <property type="protein sequence ID" value="CAA9395569.1"/>
    <property type="molecule type" value="Genomic_DNA"/>
</dbReference>
<dbReference type="Gene3D" id="3.30.2320.60">
    <property type="entry name" value="FhaA, phosphopeptide-binding domain (DUF3662)"/>
    <property type="match status" value="1"/>
</dbReference>
<dbReference type="EC" id="4.6.1.1" evidence="3"/>
<reference evidence="3" key="1">
    <citation type="submission" date="2020-02" db="EMBL/GenBank/DDBJ databases">
        <authorList>
            <person name="Meier V. D."/>
        </authorList>
    </citation>
    <scope>NUCLEOTIDE SEQUENCE</scope>
    <source>
        <strain evidence="3">AVDCRST_MAG35</strain>
    </source>
</reference>
<name>A0A6J4NRW2_9ACTN</name>
<dbReference type="InterPro" id="IPR000253">
    <property type="entry name" value="FHA_dom"/>
</dbReference>
<dbReference type="CDD" id="cd00060">
    <property type="entry name" value="FHA"/>
    <property type="match status" value="1"/>
</dbReference>
<dbReference type="InterPro" id="IPR042287">
    <property type="entry name" value="FhaA_N_sf"/>
</dbReference>
<evidence type="ECO:0000256" key="1">
    <source>
        <dbReference type="ARBA" id="ARBA00022553"/>
    </source>
</evidence>
<accession>A0A6J4NRW2</accession>
<dbReference type="InterPro" id="IPR008984">
    <property type="entry name" value="SMAD_FHA_dom_sf"/>
</dbReference>
<dbReference type="InterPro" id="IPR022128">
    <property type="entry name" value="FhaA_N"/>
</dbReference>
<protein>
    <submittedName>
        <fullName evidence="3">Adenylate cyclase</fullName>
        <ecNumber evidence="3">4.6.1.1</ecNumber>
    </submittedName>
</protein>
<dbReference type="AlphaFoldDB" id="A0A6J4NRW2"/>
<keyword evidence="1" id="KW-0597">Phosphoprotein</keyword>
<proteinExistence type="predicted"/>
<evidence type="ECO:0000313" key="3">
    <source>
        <dbReference type="EMBL" id="CAA9395569.1"/>
    </source>
</evidence>
<dbReference type="Pfam" id="PF12401">
    <property type="entry name" value="FhaA_N"/>
    <property type="match status" value="1"/>
</dbReference>
<dbReference type="Pfam" id="PF00498">
    <property type="entry name" value="FHA"/>
    <property type="match status" value="1"/>
</dbReference>
<dbReference type="SMART" id="SM00240">
    <property type="entry name" value="FHA"/>
    <property type="match status" value="1"/>
</dbReference>
<dbReference type="InterPro" id="IPR050923">
    <property type="entry name" value="Cell_Proc_Reg/RNA_Proc"/>
</dbReference>
<dbReference type="PROSITE" id="PS50006">
    <property type="entry name" value="FHA_DOMAIN"/>
    <property type="match status" value="1"/>
</dbReference>
<dbReference type="GO" id="GO:0004016">
    <property type="term" value="F:adenylate cyclase activity"/>
    <property type="evidence" value="ECO:0007669"/>
    <property type="project" value="UniProtKB-EC"/>
</dbReference>
<dbReference type="Gene3D" id="2.60.200.20">
    <property type="match status" value="1"/>
</dbReference>
<dbReference type="SUPFAM" id="SSF49879">
    <property type="entry name" value="SMAD/FHA domain"/>
    <property type="match status" value="1"/>
</dbReference>
<organism evidence="3">
    <name type="scientific">uncultured Quadrisphaera sp</name>
    <dbReference type="NCBI Taxonomy" id="904978"/>
    <lineage>
        <taxon>Bacteria</taxon>
        <taxon>Bacillati</taxon>
        <taxon>Actinomycetota</taxon>
        <taxon>Actinomycetes</taxon>
        <taxon>Kineosporiales</taxon>
        <taxon>Kineosporiaceae</taxon>
        <taxon>Quadrisphaera</taxon>
        <taxon>environmental samples</taxon>
    </lineage>
</organism>
<dbReference type="PANTHER" id="PTHR23308">
    <property type="entry name" value="NUCLEAR INHIBITOR OF PROTEIN PHOSPHATASE-1"/>
    <property type="match status" value="1"/>
</dbReference>
<evidence type="ECO:0000259" key="2">
    <source>
        <dbReference type="PROSITE" id="PS50006"/>
    </source>
</evidence>
<gene>
    <name evidence="3" type="ORF">AVDCRST_MAG35-617</name>
</gene>
<keyword evidence="3" id="KW-0456">Lyase</keyword>